<evidence type="ECO:0000313" key="1">
    <source>
        <dbReference type="EMBL" id="HGT70755.1"/>
    </source>
</evidence>
<accession>A0A7C4R2V1</accession>
<dbReference type="EMBL" id="DSYQ01000002">
    <property type="protein sequence ID" value="HGT70755.1"/>
    <property type="molecule type" value="Genomic_DNA"/>
</dbReference>
<proteinExistence type="predicted"/>
<gene>
    <name evidence="1" type="ORF">ENT43_00660</name>
</gene>
<comment type="caution">
    <text evidence="1">The sequence shown here is derived from an EMBL/GenBank/DDBJ whole genome shotgun (WGS) entry which is preliminary data.</text>
</comment>
<name>A0A7C4R2V1_UNCC3</name>
<dbReference type="AlphaFoldDB" id="A0A7C4R2V1"/>
<reference evidence="1" key="1">
    <citation type="journal article" date="2020" name="mSystems">
        <title>Genome- and Community-Level Interaction Insights into Carbon Utilization and Element Cycling Functions of Hydrothermarchaeota in Hydrothermal Sediment.</title>
        <authorList>
            <person name="Zhou Z."/>
            <person name="Liu Y."/>
            <person name="Xu W."/>
            <person name="Pan J."/>
            <person name="Luo Z.H."/>
            <person name="Li M."/>
        </authorList>
    </citation>
    <scope>NUCLEOTIDE SEQUENCE [LARGE SCALE GENOMIC DNA]</scope>
    <source>
        <strain evidence="1">SpSt-579</strain>
    </source>
</reference>
<sequence length="77" mass="9208">MATRTEVYNLTKEELKDKILEIYEESKLEVDTYMLVLIIKRRLLQYYKIEASQEETEKIVKELISEGKIKTVKKPKN</sequence>
<protein>
    <submittedName>
        <fullName evidence="1">Uncharacterized protein</fullName>
    </submittedName>
</protein>
<organism evidence="1">
    <name type="scientific">candidate division CPR3 bacterium</name>
    <dbReference type="NCBI Taxonomy" id="2268181"/>
    <lineage>
        <taxon>Bacteria</taxon>
        <taxon>Bacteria division CPR3</taxon>
    </lineage>
</organism>